<dbReference type="FunFam" id="1.10.10.2150:FF:000001">
    <property type="entry name" value="Ribosomal RNA-processing protein 8"/>
    <property type="match status" value="1"/>
</dbReference>
<comment type="cofactor">
    <cofactor evidence="1">
        <name>FMN</name>
        <dbReference type="ChEBI" id="CHEBI:58210"/>
    </cofactor>
</comment>
<evidence type="ECO:0000256" key="19">
    <source>
        <dbReference type="ARBA" id="ARBA00052219"/>
    </source>
</evidence>
<keyword evidence="16" id="KW-0249">Electron transport</keyword>
<dbReference type="PANTHER" id="PTHR19384">
    <property type="entry name" value="NITRIC OXIDE SYNTHASE-RELATED"/>
    <property type="match status" value="1"/>
</dbReference>
<evidence type="ECO:0000256" key="3">
    <source>
        <dbReference type="ARBA" id="ARBA00004604"/>
    </source>
</evidence>
<dbReference type="Pfam" id="PF00667">
    <property type="entry name" value="FAD_binding_1"/>
    <property type="match status" value="2"/>
</dbReference>
<dbReference type="Pfam" id="PF00175">
    <property type="entry name" value="NAD_binding_1"/>
    <property type="match status" value="1"/>
</dbReference>
<keyword evidence="9" id="KW-0489">Methyltransferase</keyword>
<comment type="cofactor">
    <cofactor evidence="2">
        <name>FAD</name>
        <dbReference type="ChEBI" id="CHEBI:57692"/>
    </cofactor>
</comment>
<dbReference type="Gene3D" id="3.40.50.80">
    <property type="entry name" value="Nucleotide-binding domain of ferredoxin-NADP reductase (FNR) module"/>
    <property type="match status" value="1"/>
</dbReference>
<dbReference type="GO" id="GO:0005730">
    <property type="term" value="C:nucleolus"/>
    <property type="evidence" value="ECO:0007669"/>
    <property type="project" value="UniProtKB-SubCell"/>
</dbReference>
<evidence type="ECO:0000256" key="4">
    <source>
        <dbReference type="ARBA" id="ARBA00004774"/>
    </source>
</evidence>
<dbReference type="OrthoDB" id="1856718at2759"/>
<dbReference type="GO" id="GO:0010181">
    <property type="term" value="F:FMN binding"/>
    <property type="evidence" value="ECO:0007669"/>
    <property type="project" value="TreeGrafter"/>
</dbReference>
<sequence>MALFEVPGWSMPSDVRPIADANLKKRKRSAPSEDSTSKLQTASVNLEKLMESLDRPESSPKGKDRKKKTRSDEKARRKNKRNETGQVPLERSVQESSPSLPSKQKNAVLKERGNEDSGVPSSVSHSEGNALHTAATTQAHSEQNRPEKTKKKKRRKNKESKFDQSPEEMRTSTDDGGAFSPLTSLQSKMRQSLDGARFRWINEMLYKLDSRDAERLINENPTIFDEYHLGFRRQVTSWPKNPVDHFIKTLSSYPERSVIVDLGCGDAALARNLVPKGYTVLSFDLFSANPFIVAADICGRLPLPGFEANDEGQVVDVVVCCLSLMNSNWLNCVRETGRILKKGGELKIAEVASRFTNVDKFTSVICSIGFRLVHRGIHQIATFLGVEASKDLEEVSVEGTTPVAPFTGKVIKAQIGLAPILRAGLGMSDALLDLFPSAKVYHIGLFREKVSLQPVEYYSKLPSQVTVNICYLLDPLIATGGTACAALQMLIDWGLPVKNIKLLAVLASETGLKKIATEFPELEASSLLIWVAAVDPTLTVEGIISPGLGDTMTTGKIRQVASSVIEQVASDNSSSVYIYDLAEHAGFGSLTKELGKAGKGTNVVSLQTRSGAGLSLVGRLSEEGTSKDVEKDSVLTVYNTPGGLAVMAPSFAYLPKPIASKRVVVQVPTVTPAGQTLELSPTIASLSLIFTTLPDSFAVILSSSPQESVDLAAAAYSITDSHIIHLFDHHSAGREIGHTISRSEVRRSSGTLNVKDGLDAVGYAFFDYFGDSNATKVLVLLNGPLALAAKFLSKNRPDLGVLVVRVLKPWDDEQFLSILPASAKFVHVLDEVPTAGTQGVLYADVFSACLGSNGAKVSVRPVRIVPSHTQEFIKSPSTFASFLDNLVPATSSPISPSTIPNAKRLIFFGTPSSGIANLPCQITKTFLANESIQTRSLTKYDVFSKPGGLEETRILLIPKEVSKDYVPLHVHLPIGLEEPDESKADFVAVLDQSLLKSHAILNYSKSGSVVVLFSSWTTSEILSNVPADVLSLVRERNVKVYNLNLKDLEVDSIAQGIIGHFVFLRLYLGPTANEVLLRKLAHSIYGASSTDLNIDKLNAKAWSALEKVDVNAPEEPSAEETKVDLKAFEFNAINGIVELEQLSLPGAHISSWHEAACHILFPDAFVPTDESSTEDEHPQIPALRPEIPDRTYLVTCSVNRRLTPLDYDRNVFHLEFDTSGTGLKYAIGEALGVYGWNDADEVLDFCKWHGVDPDRLITLPVPGVEGKVHTRTIFQALQQQIDLFGKPPKSFYADLSNHATSRNDKLEGKMHTRTIFQALQQQIDLFGKPPKSFYADLSNHATSRNDKLTLQFIGSPEGSSMFKKLSEKETVTFADVLRTYKSARPSIEVLCEMIGDIKPRHYSIASAQSVVGDRVDLLVVTVEWQTPSGSPRYGQCTRYLAGLKVGQKVTVSIKPSVMKVPIMTFCLSIWTCQADPRSQLPPSDLQPLILAGLGTGAAPFRAFLQHRALLASQGGPVGPLYYYFGSRYRSKEYLYGEEIEAFILDKTITRAGLAFSRDGPRKVYIQHKMVEDAETLVNMLYKEKGVFYLCGPTWPVPDVYETLVKALAKYDGLGETEAGEYLEGLKEEERYVLEVY</sequence>
<dbReference type="InterPro" id="IPR017938">
    <property type="entry name" value="Riboflavin_synthase-like_b-brl"/>
</dbReference>
<evidence type="ECO:0000256" key="14">
    <source>
        <dbReference type="ARBA" id="ARBA00022827"/>
    </source>
</evidence>
<comment type="subcellular location">
    <subcellularLocation>
        <location evidence="3">Nucleus</location>
        <location evidence="3">Nucleolus</location>
    </subcellularLocation>
</comment>
<dbReference type="InterPro" id="IPR042036">
    <property type="entry name" value="RRP8_N"/>
</dbReference>
<dbReference type="NCBIfam" id="NF001097">
    <property type="entry name" value="PRK00129.1"/>
    <property type="match status" value="1"/>
</dbReference>
<dbReference type="InterPro" id="IPR003097">
    <property type="entry name" value="CysJ-like_FAD-binding"/>
</dbReference>
<dbReference type="SUPFAM" id="SSF53323">
    <property type="entry name" value="Pyruvate-ferredoxin oxidoreductase, PFOR, domain III"/>
    <property type="match status" value="1"/>
</dbReference>
<dbReference type="CDD" id="cd06207">
    <property type="entry name" value="CyPoR_like"/>
    <property type="match status" value="1"/>
</dbReference>
<evidence type="ECO:0000256" key="5">
    <source>
        <dbReference type="ARBA" id="ARBA00006301"/>
    </source>
</evidence>
<evidence type="ECO:0000256" key="20">
    <source>
        <dbReference type="ARBA" id="ARBA00059320"/>
    </source>
</evidence>
<dbReference type="SUPFAM" id="SSF63380">
    <property type="entry name" value="Riboflavin synthase domain-like"/>
    <property type="match status" value="2"/>
</dbReference>
<evidence type="ECO:0000259" key="23">
    <source>
        <dbReference type="PROSITE" id="PS51384"/>
    </source>
</evidence>
<dbReference type="Gene3D" id="3.40.50.150">
    <property type="entry name" value="Vaccinia Virus protein VP39"/>
    <property type="match status" value="1"/>
</dbReference>
<dbReference type="InterPro" id="IPR001709">
    <property type="entry name" value="Flavoprot_Pyr_Nucl_cyt_Rdtase"/>
</dbReference>
<evidence type="ECO:0000313" key="25">
    <source>
        <dbReference type="Proteomes" id="UP000757232"/>
    </source>
</evidence>
<keyword evidence="12" id="KW-0808">Transferase</keyword>
<dbReference type="Gene3D" id="3.40.50.920">
    <property type="match status" value="1"/>
</dbReference>
<keyword evidence="17" id="KW-0560">Oxidoreductase</keyword>
<keyword evidence="7" id="KW-0813">Transport</keyword>
<accession>A0A9Q5HRI0</accession>
<evidence type="ECO:0000256" key="17">
    <source>
        <dbReference type="ARBA" id="ARBA00023002"/>
    </source>
</evidence>
<protein>
    <recommendedName>
        <fullName evidence="6">assimilatory sulfite reductase (NADPH)</fullName>
        <ecNumber evidence="6">1.8.1.2</ecNumber>
    </recommendedName>
    <alternativeName>
        <fullName evidence="21">Ribosomal RNA-processing protein 8</fullName>
    </alternativeName>
</protein>
<gene>
    <name evidence="24" type="ORF">A7U60_g8525</name>
</gene>
<comment type="caution">
    <text evidence="24">The sequence shown here is derived from an EMBL/GenBank/DDBJ whole genome shotgun (WGS) entry which is preliminary data.</text>
</comment>
<evidence type="ECO:0000256" key="2">
    <source>
        <dbReference type="ARBA" id="ARBA00001974"/>
    </source>
</evidence>
<feature type="compositionally biased region" description="Polar residues" evidence="22">
    <location>
        <begin position="94"/>
        <end position="105"/>
    </location>
</feature>
<dbReference type="EC" id="1.8.1.2" evidence="6"/>
<dbReference type="InterPro" id="IPR029057">
    <property type="entry name" value="PRTase-like"/>
</dbReference>
<dbReference type="Gene3D" id="2.40.30.10">
    <property type="entry name" value="Translation factors"/>
    <property type="match status" value="2"/>
</dbReference>
<evidence type="ECO:0000256" key="7">
    <source>
        <dbReference type="ARBA" id="ARBA00022448"/>
    </source>
</evidence>
<evidence type="ECO:0000256" key="16">
    <source>
        <dbReference type="ARBA" id="ARBA00022982"/>
    </source>
</evidence>
<keyword evidence="10" id="KW-0285">Flavoprotein</keyword>
<evidence type="ECO:0000256" key="15">
    <source>
        <dbReference type="ARBA" id="ARBA00022857"/>
    </source>
</evidence>
<dbReference type="PROSITE" id="PS51384">
    <property type="entry name" value="FAD_FR"/>
    <property type="match status" value="1"/>
</dbReference>
<evidence type="ECO:0000256" key="8">
    <source>
        <dbReference type="ARBA" id="ARBA00022552"/>
    </source>
</evidence>
<dbReference type="InterPro" id="IPR007823">
    <property type="entry name" value="RRP8"/>
</dbReference>
<feature type="compositionally biased region" description="Basic and acidic residues" evidence="22">
    <location>
        <begin position="48"/>
        <end position="62"/>
    </location>
</feature>
<dbReference type="PRINTS" id="PR00371">
    <property type="entry name" value="FPNCR"/>
</dbReference>
<comment type="similarity">
    <text evidence="5">Belongs to the methyltransferase superfamily. RRP8 family.</text>
</comment>
<dbReference type="CDD" id="cd06223">
    <property type="entry name" value="PRTases_typeI"/>
    <property type="match status" value="1"/>
</dbReference>
<feature type="compositionally biased region" description="Polar residues" evidence="22">
    <location>
        <begin position="32"/>
        <end position="44"/>
    </location>
</feature>
<dbReference type="Gene3D" id="3.40.920.10">
    <property type="entry name" value="Pyruvate-ferredoxin oxidoreductase, PFOR, domain III"/>
    <property type="match status" value="1"/>
</dbReference>
<dbReference type="SUPFAM" id="SSF53335">
    <property type="entry name" value="S-adenosyl-L-methionine-dependent methyltransferases"/>
    <property type="match status" value="1"/>
</dbReference>
<dbReference type="InterPro" id="IPR002869">
    <property type="entry name" value="Pyrv_flavodox_OxRed_cen"/>
</dbReference>
<dbReference type="PANTHER" id="PTHR19384:SF109">
    <property type="entry name" value="SULFITE REDUCTASE [NADPH] FLAVOPROTEIN COMPONENT"/>
    <property type="match status" value="1"/>
</dbReference>
<dbReference type="GO" id="GO:0050660">
    <property type="term" value="F:flavin adenine dinucleotide binding"/>
    <property type="evidence" value="ECO:0007669"/>
    <property type="project" value="TreeGrafter"/>
</dbReference>
<dbReference type="Gene3D" id="1.20.990.10">
    <property type="entry name" value="NADPH-cytochrome p450 Reductase, Chain A, domain 3"/>
    <property type="match status" value="1"/>
</dbReference>
<dbReference type="GO" id="GO:0005829">
    <property type="term" value="C:cytosol"/>
    <property type="evidence" value="ECO:0007669"/>
    <property type="project" value="TreeGrafter"/>
</dbReference>
<dbReference type="FunFam" id="1.20.990.10:FF:000010">
    <property type="entry name" value="Sulfite reductase [NADPH] flavoprotein component"/>
    <property type="match status" value="1"/>
</dbReference>
<keyword evidence="11" id="KW-0288">FMN</keyword>
<comment type="function">
    <text evidence="20">This enzyme catalyzes the 6-electron reduction of sulfite to sulfide. This is one of several activities required for the biosynthesis of L-cysteine from sulfate.</text>
</comment>
<dbReference type="Pfam" id="PF05148">
    <property type="entry name" value="Methyltransf_8"/>
    <property type="match status" value="1"/>
</dbReference>
<dbReference type="InterPro" id="IPR039261">
    <property type="entry name" value="FNR_nucleotide-bd"/>
</dbReference>
<dbReference type="InterPro" id="IPR000836">
    <property type="entry name" value="PRTase_dom"/>
</dbReference>
<evidence type="ECO:0000256" key="18">
    <source>
        <dbReference type="ARBA" id="ARBA00023242"/>
    </source>
</evidence>
<evidence type="ECO:0000313" key="24">
    <source>
        <dbReference type="EMBL" id="OCB84539.1"/>
    </source>
</evidence>
<evidence type="ECO:0000256" key="10">
    <source>
        <dbReference type="ARBA" id="ARBA00022630"/>
    </source>
</evidence>
<dbReference type="InterPro" id="IPR009014">
    <property type="entry name" value="Transketo_C/PFOR_II"/>
</dbReference>
<keyword evidence="13" id="KW-0949">S-adenosyl-L-methionine</keyword>
<dbReference type="Gene3D" id="3.40.50.2020">
    <property type="match status" value="1"/>
</dbReference>
<dbReference type="SUPFAM" id="SSF52343">
    <property type="entry name" value="Ferredoxin reductase-like, C-terminal NADP-linked domain"/>
    <property type="match status" value="1"/>
</dbReference>
<feature type="compositionally biased region" description="Basic and acidic residues" evidence="22">
    <location>
        <begin position="159"/>
        <end position="173"/>
    </location>
</feature>
<keyword evidence="18" id="KW-0539">Nucleus</keyword>
<evidence type="ECO:0000256" key="12">
    <source>
        <dbReference type="ARBA" id="ARBA00022679"/>
    </source>
</evidence>
<dbReference type="GO" id="GO:0016433">
    <property type="term" value="F:rRNA (adenine) methyltransferase activity"/>
    <property type="evidence" value="ECO:0007669"/>
    <property type="project" value="UniProtKB-ARBA"/>
</dbReference>
<evidence type="ECO:0000256" key="13">
    <source>
        <dbReference type="ARBA" id="ARBA00022691"/>
    </source>
</evidence>
<dbReference type="InterPro" id="IPR017927">
    <property type="entry name" value="FAD-bd_FR_type"/>
</dbReference>
<dbReference type="Gene3D" id="1.10.10.2150">
    <property type="entry name" value="Ribosomal RNA-processing protein 8, N-terminal domain"/>
    <property type="match status" value="1"/>
</dbReference>
<keyword evidence="14" id="KW-0274">FAD</keyword>
<evidence type="ECO:0000256" key="22">
    <source>
        <dbReference type="SAM" id="MobiDB-lite"/>
    </source>
</evidence>
<keyword evidence="15" id="KW-0521">NADP</keyword>
<evidence type="ECO:0000256" key="9">
    <source>
        <dbReference type="ARBA" id="ARBA00022603"/>
    </source>
</evidence>
<dbReference type="Gene3D" id="3.40.50.970">
    <property type="match status" value="1"/>
</dbReference>
<dbReference type="SUPFAM" id="SSF53271">
    <property type="entry name" value="PRTase-like"/>
    <property type="match status" value="1"/>
</dbReference>
<proteinExistence type="inferred from homology"/>
<dbReference type="InterPro" id="IPR023173">
    <property type="entry name" value="NADPH_Cyt_P450_Rdtase_alpha"/>
</dbReference>
<evidence type="ECO:0000256" key="1">
    <source>
        <dbReference type="ARBA" id="ARBA00001917"/>
    </source>
</evidence>
<evidence type="ECO:0000256" key="11">
    <source>
        <dbReference type="ARBA" id="ARBA00022643"/>
    </source>
</evidence>
<comment type="catalytic activity">
    <reaction evidence="19">
        <text>hydrogen sulfide + 3 NADP(+) + 3 H2O = sulfite + 3 NADPH + 4 H(+)</text>
        <dbReference type="Rhea" id="RHEA:13801"/>
        <dbReference type="ChEBI" id="CHEBI:15377"/>
        <dbReference type="ChEBI" id="CHEBI:15378"/>
        <dbReference type="ChEBI" id="CHEBI:17359"/>
        <dbReference type="ChEBI" id="CHEBI:29919"/>
        <dbReference type="ChEBI" id="CHEBI:57783"/>
        <dbReference type="ChEBI" id="CHEBI:58349"/>
        <dbReference type="EC" id="1.8.1.2"/>
    </reaction>
</comment>
<dbReference type="Proteomes" id="UP000757232">
    <property type="component" value="Unassembled WGS sequence"/>
</dbReference>
<feature type="domain" description="FAD-binding FR-type" evidence="23">
    <location>
        <begin position="1189"/>
        <end position="1468"/>
    </location>
</feature>
<dbReference type="SUPFAM" id="SSF52922">
    <property type="entry name" value="TK C-terminal domain-like"/>
    <property type="match status" value="1"/>
</dbReference>
<feature type="compositionally biased region" description="Basic residues" evidence="22">
    <location>
        <begin position="148"/>
        <end position="158"/>
    </location>
</feature>
<evidence type="ECO:0000256" key="21">
    <source>
        <dbReference type="ARBA" id="ARBA00076672"/>
    </source>
</evidence>
<name>A0A9Q5HRI0_SANBA</name>
<dbReference type="EMBL" id="LNZH02000215">
    <property type="protein sequence ID" value="OCB84539.1"/>
    <property type="molecule type" value="Genomic_DNA"/>
</dbReference>
<dbReference type="InterPro" id="IPR001433">
    <property type="entry name" value="OxRdtase_FAD/NAD-bd"/>
</dbReference>
<keyword evidence="8" id="KW-0698">rRNA processing</keyword>
<keyword evidence="25" id="KW-1185">Reference proteome</keyword>
<comment type="pathway">
    <text evidence="4">Sulfur metabolism; hydrogen sulfide biosynthesis; hydrogen sulfide from sulfite (NADPH route): step 1/1.</text>
</comment>
<reference evidence="24" key="1">
    <citation type="submission" date="2016-06" db="EMBL/GenBank/DDBJ databases">
        <title>Draft Genome sequence of the fungus Inonotus baumii.</title>
        <authorList>
            <person name="Zhu H."/>
            <person name="Lin W."/>
        </authorList>
    </citation>
    <scope>NUCLEOTIDE SEQUENCE</scope>
    <source>
        <strain evidence="24">821</strain>
    </source>
</reference>
<organism evidence="24 25">
    <name type="scientific">Sanghuangporus baumii</name>
    <name type="common">Phellinus baumii</name>
    <dbReference type="NCBI Taxonomy" id="108892"/>
    <lineage>
        <taxon>Eukaryota</taxon>
        <taxon>Fungi</taxon>
        <taxon>Dikarya</taxon>
        <taxon>Basidiomycota</taxon>
        <taxon>Agaricomycotina</taxon>
        <taxon>Agaricomycetes</taxon>
        <taxon>Hymenochaetales</taxon>
        <taxon>Hymenochaetaceae</taxon>
        <taxon>Sanghuangporus</taxon>
    </lineage>
</organism>
<dbReference type="InterPro" id="IPR029063">
    <property type="entry name" value="SAM-dependent_MTases_sf"/>
</dbReference>
<dbReference type="GO" id="GO:0004783">
    <property type="term" value="F:sulfite reductase (NADPH) activity"/>
    <property type="evidence" value="ECO:0007669"/>
    <property type="project" value="UniProtKB-EC"/>
</dbReference>
<feature type="region of interest" description="Disordered" evidence="22">
    <location>
        <begin position="1"/>
        <end position="186"/>
    </location>
</feature>
<evidence type="ECO:0000256" key="6">
    <source>
        <dbReference type="ARBA" id="ARBA00012604"/>
    </source>
</evidence>